<feature type="region of interest" description="Disordered" evidence="1">
    <location>
        <begin position="91"/>
        <end position="110"/>
    </location>
</feature>
<proteinExistence type="predicted"/>
<dbReference type="InterPro" id="IPR011333">
    <property type="entry name" value="SKP1/BTB/POZ_sf"/>
</dbReference>
<organism evidence="3 4">
    <name type="scientific">Sclerotinia sclerotiorum (strain ATCC 18683 / 1980 / Ss-1)</name>
    <name type="common">White mold</name>
    <name type="synonym">Whetzelinia sclerotiorum</name>
    <dbReference type="NCBI Taxonomy" id="665079"/>
    <lineage>
        <taxon>Eukaryota</taxon>
        <taxon>Fungi</taxon>
        <taxon>Dikarya</taxon>
        <taxon>Ascomycota</taxon>
        <taxon>Pezizomycotina</taxon>
        <taxon>Leotiomycetes</taxon>
        <taxon>Helotiales</taxon>
        <taxon>Sclerotiniaceae</taxon>
        <taxon>Sclerotinia</taxon>
    </lineage>
</organism>
<sequence length="246" mass="28264">MTTKRKSAKLNKLLGYSIVHIKVGDDLKDFGIHKDLICHHSPYFKAAFHSGFEESITDLDVPSWESTTLIAEAKCKNTECCHCNPHKVDNDGDYNDESDDGNDSDDSDDIHDDCPVTDFYEEQIKTLVMLYVFADMARIPVLQNNCMKKFYETTERANYMPTDQLAYIWQHTNETSLLRKAMIDMLTWEWDTSVFLSQRDSIPNVVKDEALVAMRLCIKRILPLTTVRGPLENLTNYYVKVGDEST</sequence>
<evidence type="ECO:0000259" key="2">
    <source>
        <dbReference type="PROSITE" id="PS50097"/>
    </source>
</evidence>
<feature type="domain" description="BTB" evidence="2">
    <location>
        <begin position="17"/>
        <end position="72"/>
    </location>
</feature>
<gene>
    <name evidence="3" type="ORF">sscle_04g032840</name>
</gene>
<dbReference type="PANTHER" id="PTHR47843">
    <property type="entry name" value="BTB DOMAIN-CONTAINING PROTEIN-RELATED"/>
    <property type="match status" value="1"/>
</dbReference>
<dbReference type="InterPro" id="IPR000210">
    <property type="entry name" value="BTB/POZ_dom"/>
</dbReference>
<evidence type="ECO:0000256" key="1">
    <source>
        <dbReference type="SAM" id="MobiDB-lite"/>
    </source>
</evidence>
<dbReference type="AlphaFoldDB" id="A0A1D9Q0P4"/>
<accession>A0A1D9Q0P4</accession>
<evidence type="ECO:0000313" key="3">
    <source>
        <dbReference type="EMBL" id="APA08514.1"/>
    </source>
</evidence>
<dbReference type="VEuPathDB" id="FungiDB:sscle_04g032840"/>
<name>A0A1D9Q0P4_SCLS1</name>
<dbReference type="PROSITE" id="PS50097">
    <property type="entry name" value="BTB"/>
    <property type="match status" value="1"/>
</dbReference>
<dbReference type="EMBL" id="CP017817">
    <property type="protein sequence ID" value="APA08514.1"/>
    <property type="molecule type" value="Genomic_DNA"/>
</dbReference>
<dbReference type="Proteomes" id="UP000177798">
    <property type="component" value="Chromosome 4"/>
</dbReference>
<protein>
    <recommendedName>
        <fullName evidence="2">BTB domain-containing protein</fullName>
    </recommendedName>
</protein>
<evidence type="ECO:0000313" key="4">
    <source>
        <dbReference type="Proteomes" id="UP000177798"/>
    </source>
</evidence>
<dbReference type="PANTHER" id="PTHR47843:SF2">
    <property type="entry name" value="BTB DOMAIN-CONTAINING PROTEIN"/>
    <property type="match status" value="1"/>
</dbReference>
<reference evidence="4" key="1">
    <citation type="journal article" date="2017" name="Genome Biol. Evol.">
        <title>The complete genome sequence of the phytopathogenic fungus Sclerotinia sclerotiorum reveals insights into the genome architecture of broad host range pathogens.</title>
        <authorList>
            <person name="Derbyshire M."/>
            <person name="Denton-Giles M."/>
            <person name="Hegedus D."/>
            <person name="Seifbarghy S."/>
            <person name="Rollins J."/>
            <person name="van Kan J."/>
            <person name="Seidl M.F."/>
            <person name="Faino L."/>
            <person name="Mbengue M."/>
            <person name="Navaud O."/>
            <person name="Raffaele S."/>
            <person name="Hammond-Kosack K."/>
            <person name="Heard S."/>
            <person name="Oliver R."/>
        </authorList>
    </citation>
    <scope>NUCLEOTIDE SEQUENCE [LARGE SCALE GENOMIC DNA]</scope>
    <source>
        <strain evidence="4">ATCC 18683 / 1980 / Ss-1</strain>
    </source>
</reference>
<dbReference type="Gene3D" id="3.30.710.10">
    <property type="entry name" value="Potassium Channel Kv1.1, Chain A"/>
    <property type="match status" value="1"/>
</dbReference>
<dbReference type="CDD" id="cd18186">
    <property type="entry name" value="BTB_POZ_ZBTB_KLHL-like"/>
    <property type="match status" value="1"/>
</dbReference>
<dbReference type="OrthoDB" id="194443at2759"/>